<dbReference type="AlphaFoldDB" id="U4LVI9"/>
<dbReference type="Proteomes" id="UP000018144">
    <property type="component" value="Unassembled WGS sequence"/>
</dbReference>
<evidence type="ECO:0000313" key="1">
    <source>
        <dbReference type="EMBL" id="CCX34607.1"/>
    </source>
</evidence>
<dbReference type="Gene3D" id="1.25.40.20">
    <property type="entry name" value="Ankyrin repeat-containing domain"/>
    <property type="match status" value="1"/>
</dbReference>
<gene>
    <name evidence="1" type="ORF">PCON_03999</name>
</gene>
<organism evidence="1 2">
    <name type="scientific">Pyronema omphalodes (strain CBS 100304)</name>
    <name type="common">Pyronema confluens</name>
    <dbReference type="NCBI Taxonomy" id="1076935"/>
    <lineage>
        <taxon>Eukaryota</taxon>
        <taxon>Fungi</taxon>
        <taxon>Dikarya</taxon>
        <taxon>Ascomycota</taxon>
        <taxon>Pezizomycotina</taxon>
        <taxon>Pezizomycetes</taxon>
        <taxon>Pezizales</taxon>
        <taxon>Pyronemataceae</taxon>
        <taxon>Pyronema</taxon>
    </lineage>
</organism>
<protein>
    <submittedName>
        <fullName evidence="1">Uncharacterized protein</fullName>
    </submittedName>
</protein>
<dbReference type="InterPro" id="IPR036770">
    <property type="entry name" value="Ankyrin_rpt-contain_sf"/>
</dbReference>
<reference evidence="1 2" key="1">
    <citation type="journal article" date="2013" name="PLoS Genet.">
        <title>The genome and development-dependent transcriptomes of Pyronema confluens: a window into fungal evolution.</title>
        <authorList>
            <person name="Traeger S."/>
            <person name="Altegoer F."/>
            <person name="Freitag M."/>
            <person name="Gabaldon T."/>
            <person name="Kempken F."/>
            <person name="Kumar A."/>
            <person name="Marcet-Houben M."/>
            <person name="Poggeler S."/>
            <person name="Stajich J.E."/>
            <person name="Nowrousian M."/>
        </authorList>
    </citation>
    <scope>NUCLEOTIDE SEQUENCE [LARGE SCALE GENOMIC DNA]</scope>
    <source>
        <strain evidence="2">CBS 100304</strain>
        <tissue evidence="1">Vegetative mycelium</tissue>
    </source>
</reference>
<dbReference type="EMBL" id="HF936572">
    <property type="protein sequence ID" value="CCX34607.1"/>
    <property type="molecule type" value="Genomic_DNA"/>
</dbReference>
<accession>U4LVI9</accession>
<name>U4LVI9_PYROM</name>
<proteinExistence type="predicted"/>
<sequence>MPKRSWITDDMIHEIMRLGKFLGLPAMEELRRLAGYFQFSLVASNCSLLSESHSTVLEKLKKNQQKLNITITTLQEMESPVSPKILEQSEQLSAILGVLGEVEKCGPRIQMLTVGMQQLRTRNKGSGLIARLLLENGANANKQNTAGETALMSLVSGEALIRRVY</sequence>
<keyword evidence="2" id="KW-1185">Reference proteome</keyword>
<evidence type="ECO:0000313" key="2">
    <source>
        <dbReference type="Proteomes" id="UP000018144"/>
    </source>
</evidence>